<dbReference type="RefSeq" id="WP_273686805.1">
    <property type="nucleotide sequence ID" value="NZ_CP117411.1"/>
</dbReference>
<dbReference type="EMBL" id="CP117411">
    <property type="protein sequence ID" value="WCT72832.1"/>
    <property type="molecule type" value="Genomic_DNA"/>
</dbReference>
<keyword evidence="2" id="KW-0472">Membrane</keyword>
<evidence type="ECO:0000256" key="1">
    <source>
        <dbReference type="SAM" id="MobiDB-lite"/>
    </source>
</evidence>
<feature type="transmembrane region" description="Helical" evidence="2">
    <location>
        <begin position="29"/>
        <end position="48"/>
    </location>
</feature>
<gene>
    <name evidence="3" type="ORF">PQ455_14475</name>
</gene>
<name>A0ABY7THX5_9SPHN</name>
<reference evidence="3 4" key="1">
    <citation type="submission" date="2023-02" db="EMBL/GenBank/DDBJ databases">
        <title>Genome sequence of Sphingomonas naphthae.</title>
        <authorList>
            <person name="Kim S."/>
            <person name="Heo J."/>
            <person name="Kwon S.-W."/>
        </authorList>
    </citation>
    <scope>NUCLEOTIDE SEQUENCE [LARGE SCALE GENOMIC DNA]</scope>
    <source>
        <strain evidence="3 4">KACC 18716</strain>
    </source>
</reference>
<evidence type="ECO:0000313" key="3">
    <source>
        <dbReference type="EMBL" id="WCT72832.1"/>
    </source>
</evidence>
<feature type="compositionally biased region" description="Pro residues" evidence="1">
    <location>
        <begin position="73"/>
        <end position="86"/>
    </location>
</feature>
<proteinExistence type="predicted"/>
<dbReference type="Proteomes" id="UP001220395">
    <property type="component" value="Chromosome"/>
</dbReference>
<evidence type="ECO:0000313" key="4">
    <source>
        <dbReference type="Proteomes" id="UP001220395"/>
    </source>
</evidence>
<keyword evidence="4" id="KW-1185">Reference proteome</keyword>
<protein>
    <recommendedName>
        <fullName evidence="5">SPOR domain-containing protein</fullName>
    </recommendedName>
</protein>
<feature type="region of interest" description="Disordered" evidence="1">
    <location>
        <begin position="59"/>
        <end position="86"/>
    </location>
</feature>
<keyword evidence="2" id="KW-1133">Transmembrane helix</keyword>
<keyword evidence="2" id="KW-0812">Transmembrane</keyword>
<sequence length="86" mass="9173">MVHPDDPKTGSSLGARWHRFISESYNRRSIAVVVVLAVLALLIGLFAINSAENADTGIPPAVQAAIDKHKNDPPPPGSPPREAPKE</sequence>
<evidence type="ECO:0008006" key="5">
    <source>
        <dbReference type="Google" id="ProtNLM"/>
    </source>
</evidence>
<accession>A0ABY7THX5</accession>
<evidence type="ECO:0000256" key="2">
    <source>
        <dbReference type="SAM" id="Phobius"/>
    </source>
</evidence>
<organism evidence="3 4">
    <name type="scientific">Sphingomonas naphthae</name>
    <dbReference type="NCBI Taxonomy" id="1813468"/>
    <lineage>
        <taxon>Bacteria</taxon>
        <taxon>Pseudomonadati</taxon>
        <taxon>Pseudomonadota</taxon>
        <taxon>Alphaproteobacteria</taxon>
        <taxon>Sphingomonadales</taxon>
        <taxon>Sphingomonadaceae</taxon>
        <taxon>Sphingomonas</taxon>
    </lineage>
</organism>